<evidence type="ECO:0000256" key="2">
    <source>
        <dbReference type="SAM" id="SignalP"/>
    </source>
</evidence>
<dbReference type="OMA" id="MMELHAK"/>
<dbReference type="Gene3D" id="3.40.50.1820">
    <property type="entry name" value="alpha/beta hydrolase"/>
    <property type="match status" value="2"/>
</dbReference>
<dbReference type="InterPro" id="IPR029058">
    <property type="entry name" value="AB_hydrolase_fold"/>
</dbReference>
<dbReference type="SMR" id="D0NQ81"/>
<organism evidence="3 4">
    <name type="scientific">Phytophthora infestans (strain T30-4)</name>
    <name type="common">Potato late blight agent</name>
    <dbReference type="NCBI Taxonomy" id="403677"/>
    <lineage>
        <taxon>Eukaryota</taxon>
        <taxon>Sar</taxon>
        <taxon>Stramenopiles</taxon>
        <taxon>Oomycota</taxon>
        <taxon>Peronosporomycetes</taxon>
        <taxon>Peronosporales</taxon>
        <taxon>Peronosporaceae</taxon>
        <taxon>Phytophthora</taxon>
    </lineage>
</organism>
<evidence type="ECO:0000313" key="3">
    <source>
        <dbReference type="EMBL" id="EEY62813.1"/>
    </source>
</evidence>
<gene>
    <name evidence="3" type="ORF">PITG_15239</name>
</gene>
<evidence type="ECO:0000256" key="1">
    <source>
        <dbReference type="ARBA" id="ARBA00008645"/>
    </source>
</evidence>
<feature type="chain" id="PRO_5003012736" evidence="2">
    <location>
        <begin position="21"/>
        <end position="578"/>
    </location>
</feature>
<protein>
    <submittedName>
        <fullName evidence="3">Serine protease family S33, putative</fullName>
    </submittedName>
</protein>
<accession>D0NQ81</accession>
<dbReference type="KEGG" id="pif:PITG_15239"/>
<dbReference type="InParanoid" id="D0NQ81"/>
<proteinExistence type="inferred from homology"/>
<reference evidence="4" key="1">
    <citation type="journal article" date="2009" name="Nature">
        <title>Genome sequence and analysis of the Irish potato famine pathogen Phytophthora infestans.</title>
        <authorList>
            <consortium name="The Broad Institute Genome Sequencing Platform"/>
            <person name="Haas B.J."/>
            <person name="Kamoun S."/>
            <person name="Zody M.C."/>
            <person name="Jiang R.H."/>
            <person name="Handsaker R.E."/>
            <person name="Cano L.M."/>
            <person name="Grabherr M."/>
            <person name="Kodira C.D."/>
            <person name="Raffaele S."/>
            <person name="Torto-Alalibo T."/>
            <person name="Bozkurt T.O."/>
            <person name="Ah-Fong A.M."/>
            <person name="Alvarado L."/>
            <person name="Anderson V.L."/>
            <person name="Armstrong M.R."/>
            <person name="Avrova A."/>
            <person name="Baxter L."/>
            <person name="Beynon J."/>
            <person name="Boevink P.C."/>
            <person name="Bollmann S.R."/>
            <person name="Bos J.I."/>
            <person name="Bulone V."/>
            <person name="Cai G."/>
            <person name="Cakir C."/>
            <person name="Carrington J.C."/>
            <person name="Chawner M."/>
            <person name="Conti L."/>
            <person name="Costanzo S."/>
            <person name="Ewan R."/>
            <person name="Fahlgren N."/>
            <person name="Fischbach M.A."/>
            <person name="Fugelstad J."/>
            <person name="Gilroy E.M."/>
            <person name="Gnerre S."/>
            <person name="Green P.J."/>
            <person name="Grenville-Briggs L.J."/>
            <person name="Griffith J."/>
            <person name="Grunwald N.J."/>
            <person name="Horn K."/>
            <person name="Horner N.R."/>
            <person name="Hu C.H."/>
            <person name="Huitema E."/>
            <person name="Jeong D.H."/>
            <person name="Jones A.M."/>
            <person name="Jones J.D."/>
            <person name="Jones R.W."/>
            <person name="Karlsson E.K."/>
            <person name="Kunjeti S.G."/>
            <person name="Lamour K."/>
            <person name="Liu Z."/>
            <person name="Ma L."/>
            <person name="Maclean D."/>
            <person name="Chibucos M.C."/>
            <person name="McDonald H."/>
            <person name="McWalters J."/>
            <person name="Meijer H.J."/>
            <person name="Morgan W."/>
            <person name="Morris P.F."/>
            <person name="Munro C.A."/>
            <person name="O'Neill K."/>
            <person name="Ospina-Giraldo M."/>
            <person name="Pinzon A."/>
            <person name="Pritchard L."/>
            <person name="Ramsahoye B."/>
            <person name="Ren Q."/>
            <person name="Restrepo S."/>
            <person name="Roy S."/>
            <person name="Sadanandom A."/>
            <person name="Savidor A."/>
            <person name="Schornack S."/>
            <person name="Schwartz D.C."/>
            <person name="Schumann U.D."/>
            <person name="Schwessinger B."/>
            <person name="Seyer L."/>
            <person name="Sharpe T."/>
            <person name="Silvar C."/>
            <person name="Song J."/>
            <person name="Studholme D.J."/>
            <person name="Sykes S."/>
            <person name="Thines M."/>
            <person name="van de Vondervoort P.J."/>
            <person name="Phuntumart V."/>
            <person name="Wawra S."/>
            <person name="Weide R."/>
            <person name="Win J."/>
            <person name="Young C."/>
            <person name="Zhou S."/>
            <person name="Fry W."/>
            <person name="Meyers B.C."/>
            <person name="van West P."/>
            <person name="Ristaino J."/>
            <person name="Govers F."/>
            <person name="Birch P.R."/>
            <person name="Whisson S.C."/>
            <person name="Judelson H.S."/>
            <person name="Nusbaum C."/>
        </authorList>
    </citation>
    <scope>NUCLEOTIDE SEQUENCE [LARGE SCALE GENOMIC DNA]</scope>
    <source>
        <strain evidence="4">T30-4</strain>
    </source>
</reference>
<evidence type="ECO:0000313" key="4">
    <source>
        <dbReference type="Proteomes" id="UP000006643"/>
    </source>
</evidence>
<dbReference type="EMBL" id="DS028152">
    <property type="protein sequence ID" value="EEY62813.1"/>
    <property type="molecule type" value="Genomic_DNA"/>
</dbReference>
<keyword evidence="4" id="KW-1185">Reference proteome</keyword>
<dbReference type="GO" id="GO:0006508">
    <property type="term" value="P:proteolysis"/>
    <property type="evidence" value="ECO:0007669"/>
    <property type="project" value="UniProtKB-KW"/>
</dbReference>
<dbReference type="PANTHER" id="PTHR43039">
    <property type="entry name" value="ESTERASE-RELATED"/>
    <property type="match status" value="1"/>
</dbReference>
<sequence>MQLSIVLVIVMAGILKHTSAVSNGTSYHPINGWYPCHEYTFSEAGSSSEDAECAVYTAPLCYPGICEPSEFAEPSVDIFVKRLPASAGDPKTARNVWLVQGGPGVSSTTLEIPMEDLHSRLEGKFNVYTMDHRGTGRSTLLDCVAAQSTTTGSTLGRDVAPSEVPACAKDLRVKYGNLASFSTTSAATDLSTFISKFSNGASSIIYGLSYGTVVVERLMHLSPPNVVGYVLDGIATSSGASGNKFSYFSSWDVDANEVANHFFDLCAQDSACSAHFQSTDLSTMLQNVLTKIDNDPNSTCATLVSNFTDATSPGRGLRKTLGEQVKGKWTRVLVPAVVYRLNRCDSNDVAVLNHFFSAQSESGTSQDDAFESTLLYYLIVFSEMWETPSPSIAELESRFLNAGIADGSYELGPLYCAFSKEESPACDALKFGNYEGEGIVYQRDQYWNKSATVPAQASVLLLSSKLDSQTPHKYAEYLLDALDAPQKELVTFDDATHVITQSTYFRGVNDTMRSCGMEIFASYVSNDGDLQQLDRSCIKEMPALNMTMPIGLLESYFSTDDAYDGVYNATLTQIEESE</sequence>
<dbReference type="VEuPathDB" id="FungiDB:PITG_15239"/>
<keyword evidence="3" id="KW-0378">Hydrolase</keyword>
<dbReference type="AlphaFoldDB" id="D0NQ81"/>
<comment type="similarity">
    <text evidence="1">Belongs to the AB hydrolase superfamily.</text>
</comment>
<dbReference type="OrthoDB" id="425534at2759"/>
<keyword evidence="2" id="KW-0732">Signal</keyword>
<keyword evidence="3" id="KW-0645">Protease</keyword>
<dbReference type="RefSeq" id="XP_002898688.1">
    <property type="nucleotide sequence ID" value="XM_002898642.1"/>
</dbReference>
<dbReference type="GeneID" id="9479055"/>
<dbReference type="HOGENOM" id="CLU_017880_2_0_1"/>
<name>D0NQ81_PHYIT</name>
<dbReference type="eggNOG" id="ENOG502SIRQ">
    <property type="taxonomic scope" value="Eukaryota"/>
</dbReference>
<dbReference type="Proteomes" id="UP000006643">
    <property type="component" value="Unassembled WGS sequence"/>
</dbReference>
<dbReference type="GO" id="GO:0008233">
    <property type="term" value="F:peptidase activity"/>
    <property type="evidence" value="ECO:0007669"/>
    <property type="project" value="UniProtKB-KW"/>
</dbReference>
<feature type="signal peptide" evidence="2">
    <location>
        <begin position="1"/>
        <end position="20"/>
    </location>
</feature>
<dbReference type="SUPFAM" id="SSF53474">
    <property type="entry name" value="alpha/beta-Hydrolases"/>
    <property type="match status" value="1"/>
</dbReference>